<evidence type="ECO:0000313" key="1">
    <source>
        <dbReference type="EMBL" id="GAA0451662.1"/>
    </source>
</evidence>
<dbReference type="Proteomes" id="UP001500962">
    <property type="component" value="Unassembled WGS sequence"/>
</dbReference>
<reference evidence="1" key="3">
    <citation type="submission" date="2023-12" db="EMBL/GenBank/DDBJ databases">
        <authorList>
            <person name="Sun Q."/>
            <person name="Inoue M."/>
        </authorList>
    </citation>
    <scope>NUCLEOTIDE SEQUENCE</scope>
    <source>
        <strain evidence="1">JCM 12289</strain>
    </source>
</reference>
<evidence type="ECO:0000313" key="2">
    <source>
        <dbReference type="EMBL" id="UOO96594.1"/>
    </source>
</evidence>
<dbReference type="AlphaFoldDB" id="A0AAV3SCY7"/>
<name>A0AAV3SCY7_HALDO</name>
<dbReference type="RefSeq" id="WP_244705455.1">
    <property type="nucleotide sequence ID" value="NZ_BAAADN010000005.1"/>
</dbReference>
<reference evidence="2" key="2">
    <citation type="submission" date="2022-04" db="EMBL/GenBank/DDBJ databases">
        <title>Sequencing and genomic assembly of Halococcus dombrowskii.</title>
        <authorList>
            <person name="Lim S.W."/>
            <person name="MacLea K.S."/>
        </authorList>
    </citation>
    <scope>NUCLEOTIDE SEQUENCE</scope>
    <source>
        <strain evidence="2">H4</strain>
        <plasmid evidence="2">unnamed1</plasmid>
    </source>
</reference>
<organism evidence="1 4">
    <name type="scientific">Halococcus dombrowskii</name>
    <dbReference type="NCBI Taxonomy" id="179637"/>
    <lineage>
        <taxon>Archaea</taxon>
        <taxon>Methanobacteriati</taxon>
        <taxon>Methanobacteriota</taxon>
        <taxon>Stenosarchaea group</taxon>
        <taxon>Halobacteria</taxon>
        <taxon>Halobacteriales</taxon>
        <taxon>Halococcaceae</taxon>
        <taxon>Halococcus</taxon>
    </lineage>
</organism>
<keyword evidence="3" id="KW-1185">Reference proteome</keyword>
<accession>A0AAV3SCY7</accession>
<sequence>MSDSAESQRQLSAGADETIAPTVMANREAADLDFQSALNALREGIDGYGDRIHASAAVLRATDDLDIETDLLTHPRVEQAVWRYEHDPDRVRQQIDLTIEREDAATTVDEVVAAFRIATVRLDTPLETD</sequence>
<geneLocation type="plasmid" evidence="2 3">
    <name>unnamed1</name>
</geneLocation>
<evidence type="ECO:0000313" key="4">
    <source>
        <dbReference type="Proteomes" id="UP001500962"/>
    </source>
</evidence>
<dbReference type="GeneID" id="71763276"/>
<dbReference type="Proteomes" id="UP000830542">
    <property type="component" value="Plasmid unnamed1"/>
</dbReference>
<protein>
    <submittedName>
        <fullName evidence="1">Uncharacterized protein</fullName>
    </submittedName>
</protein>
<evidence type="ECO:0000313" key="3">
    <source>
        <dbReference type="Proteomes" id="UP000830542"/>
    </source>
</evidence>
<gene>
    <name evidence="1" type="ORF">GCM10008985_04140</name>
    <name evidence="2" type="ORF">MUK72_15470</name>
</gene>
<dbReference type="EMBL" id="BAAADN010000005">
    <property type="protein sequence ID" value="GAA0451662.1"/>
    <property type="molecule type" value="Genomic_DNA"/>
</dbReference>
<keyword evidence="2" id="KW-0614">Plasmid</keyword>
<reference evidence="1" key="1">
    <citation type="journal article" date="2014" name="Int. J. Syst. Evol. Microbiol.">
        <title>Complete genome sequence of Corynebacterium casei LMG S-19264T (=DSM 44701T), isolated from a smear-ripened cheese.</title>
        <authorList>
            <consortium name="US DOE Joint Genome Institute (JGI-PGF)"/>
            <person name="Walter F."/>
            <person name="Albersmeier A."/>
            <person name="Kalinowski J."/>
            <person name="Ruckert C."/>
        </authorList>
    </citation>
    <scope>NUCLEOTIDE SEQUENCE</scope>
    <source>
        <strain evidence="1">JCM 12289</strain>
    </source>
</reference>
<dbReference type="EMBL" id="CP095006">
    <property type="protein sequence ID" value="UOO96594.1"/>
    <property type="molecule type" value="Genomic_DNA"/>
</dbReference>
<proteinExistence type="predicted"/>
<dbReference type="KEGG" id="hdo:MUK72_15470"/>